<keyword evidence="6" id="KW-0238">DNA-binding</keyword>
<dbReference type="GO" id="GO:0006508">
    <property type="term" value="P:proteolysis"/>
    <property type="evidence" value="ECO:0007669"/>
    <property type="project" value="UniProtKB-KW"/>
</dbReference>
<dbReference type="InterPro" id="IPR036590">
    <property type="entry name" value="SRAP-like"/>
</dbReference>
<dbReference type="RefSeq" id="WP_110065314.1">
    <property type="nucleotide sequence ID" value="NZ_QGTW01000006.1"/>
</dbReference>
<keyword evidence="4 8" id="KW-0378">Hydrolase</keyword>
<comment type="caution">
    <text evidence="9">The sequence shown here is derived from an EMBL/GenBank/DDBJ whole genome shotgun (WGS) entry which is preliminary data.</text>
</comment>
<keyword evidence="5" id="KW-0190">Covalent protein-DNA linkage</keyword>
<keyword evidence="3" id="KW-0227">DNA damage</keyword>
<evidence type="ECO:0000256" key="1">
    <source>
        <dbReference type="ARBA" id="ARBA00008136"/>
    </source>
</evidence>
<proteinExistence type="inferred from homology"/>
<reference evidence="9 10" key="1">
    <citation type="submission" date="2018-05" db="EMBL/GenBank/DDBJ databases">
        <title>Freshwater and sediment microbial communities from various areas in North America, analyzing microbe dynamics in response to fracking.</title>
        <authorList>
            <person name="Lamendella R."/>
        </authorList>
    </citation>
    <scope>NUCLEOTIDE SEQUENCE [LARGE SCALE GENOMIC DNA]</scope>
    <source>
        <strain evidence="9 10">15_TX</strain>
    </source>
</reference>
<name>A0A2V2ZXS4_9BACI</name>
<accession>A0A2V2ZXS4</accession>
<dbReference type="Gene3D" id="3.90.1680.10">
    <property type="entry name" value="SOS response associated peptidase-like"/>
    <property type="match status" value="1"/>
</dbReference>
<evidence type="ECO:0000313" key="10">
    <source>
        <dbReference type="Proteomes" id="UP000247150"/>
    </source>
</evidence>
<gene>
    <name evidence="9" type="ORF">DFO73_106296</name>
</gene>
<dbReference type="InterPro" id="IPR003738">
    <property type="entry name" value="SRAP"/>
</dbReference>
<dbReference type="AlphaFoldDB" id="A0A2V2ZXS4"/>
<dbReference type="Proteomes" id="UP000247150">
    <property type="component" value="Unassembled WGS sequence"/>
</dbReference>
<evidence type="ECO:0000256" key="6">
    <source>
        <dbReference type="ARBA" id="ARBA00023125"/>
    </source>
</evidence>
<comment type="similarity">
    <text evidence="1 8">Belongs to the SOS response-associated peptidase family.</text>
</comment>
<sequence length="223" mass="25744">MCGRFTLTETIHKLQMAFEFEYSGGEIVPRYNIAPSQNILTVIGNGEQRIGKQMKWGLVPFWAKDEKIGFKMINARAEGIDSKPSFKTPFKRKRCLILTDGFYEWRKTEEGKQPYRFIMKDEEPFALAGVWDTWNKGENPLMSCTIITTDPNEVTEEVHDRMPVILNKSDFEDWLNPNFNDTDYLKSLLVPYSAEKMDKYPVSSKVNSPKNELAELISPLNSL</sequence>
<dbReference type="PANTHER" id="PTHR13604:SF0">
    <property type="entry name" value="ABASIC SITE PROCESSING PROTEIN HMCES"/>
    <property type="match status" value="1"/>
</dbReference>
<dbReference type="GO" id="GO:0106300">
    <property type="term" value="P:protein-DNA covalent cross-linking repair"/>
    <property type="evidence" value="ECO:0007669"/>
    <property type="project" value="InterPro"/>
</dbReference>
<evidence type="ECO:0000256" key="2">
    <source>
        <dbReference type="ARBA" id="ARBA00022670"/>
    </source>
</evidence>
<dbReference type="GO" id="GO:0003697">
    <property type="term" value="F:single-stranded DNA binding"/>
    <property type="evidence" value="ECO:0007669"/>
    <property type="project" value="InterPro"/>
</dbReference>
<dbReference type="OrthoDB" id="9782620at2"/>
<evidence type="ECO:0000256" key="5">
    <source>
        <dbReference type="ARBA" id="ARBA00023124"/>
    </source>
</evidence>
<evidence type="ECO:0000313" key="9">
    <source>
        <dbReference type="EMBL" id="PWW28480.1"/>
    </source>
</evidence>
<dbReference type="GO" id="GO:0008233">
    <property type="term" value="F:peptidase activity"/>
    <property type="evidence" value="ECO:0007669"/>
    <property type="project" value="UniProtKB-KW"/>
</dbReference>
<organism evidence="9 10">
    <name type="scientific">Cytobacillus oceanisediminis</name>
    <dbReference type="NCBI Taxonomy" id="665099"/>
    <lineage>
        <taxon>Bacteria</taxon>
        <taxon>Bacillati</taxon>
        <taxon>Bacillota</taxon>
        <taxon>Bacilli</taxon>
        <taxon>Bacillales</taxon>
        <taxon>Bacillaceae</taxon>
        <taxon>Cytobacillus</taxon>
    </lineage>
</organism>
<keyword evidence="2 8" id="KW-0645">Protease</keyword>
<protein>
    <recommendedName>
        <fullName evidence="8">Abasic site processing protein</fullName>
        <ecNumber evidence="8">3.4.-.-</ecNumber>
    </recommendedName>
</protein>
<dbReference type="EMBL" id="QGTW01000006">
    <property type="protein sequence ID" value="PWW28480.1"/>
    <property type="molecule type" value="Genomic_DNA"/>
</dbReference>
<dbReference type="Pfam" id="PF02586">
    <property type="entry name" value="SRAP"/>
    <property type="match status" value="1"/>
</dbReference>
<evidence type="ECO:0000256" key="7">
    <source>
        <dbReference type="ARBA" id="ARBA00023239"/>
    </source>
</evidence>
<dbReference type="SUPFAM" id="SSF143081">
    <property type="entry name" value="BB1717-like"/>
    <property type="match status" value="1"/>
</dbReference>
<dbReference type="GO" id="GO:0016829">
    <property type="term" value="F:lyase activity"/>
    <property type="evidence" value="ECO:0007669"/>
    <property type="project" value="UniProtKB-KW"/>
</dbReference>
<dbReference type="PANTHER" id="PTHR13604">
    <property type="entry name" value="DC12-RELATED"/>
    <property type="match status" value="1"/>
</dbReference>
<keyword evidence="7" id="KW-0456">Lyase</keyword>
<dbReference type="EC" id="3.4.-.-" evidence="8"/>
<evidence type="ECO:0000256" key="4">
    <source>
        <dbReference type="ARBA" id="ARBA00022801"/>
    </source>
</evidence>
<evidence type="ECO:0000256" key="8">
    <source>
        <dbReference type="RuleBase" id="RU364100"/>
    </source>
</evidence>
<evidence type="ECO:0000256" key="3">
    <source>
        <dbReference type="ARBA" id="ARBA00022763"/>
    </source>
</evidence>